<protein>
    <recommendedName>
        <fullName evidence="1">NADP-dependent oxidoreductase domain-containing protein</fullName>
    </recommendedName>
</protein>
<dbReference type="Proteomes" id="UP000467249">
    <property type="component" value="Chromosome"/>
</dbReference>
<evidence type="ECO:0000313" key="3">
    <source>
        <dbReference type="Proteomes" id="UP000467249"/>
    </source>
</evidence>
<accession>A0A6N4WIY9</accession>
<organism evidence="2 3">
    <name type="scientific">Mycolicibacterium anyangense</name>
    <dbReference type="NCBI Taxonomy" id="1431246"/>
    <lineage>
        <taxon>Bacteria</taxon>
        <taxon>Bacillati</taxon>
        <taxon>Actinomycetota</taxon>
        <taxon>Actinomycetes</taxon>
        <taxon>Mycobacteriales</taxon>
        <taxon>Mycobacteriaceae</taxon>
        <taxon>Mycolicibacterium</taxon>
    </lineage>
</organism>
<dbReference type="InterPro" id="IPR053135">
    <property type="entry name" value="AKR2_Oxidoreductase"/>
</dbReference>
<dbReference type="PANTHER" id="PTHR43312:SF1">
    <property type="entry name" value="NADP-DEPENDENT OXIDOREDUCTASE DOMAIN-CONTAINING PROTEIN"/>
    <property type="match status" value="1"/>
</dbReference>
<dbReference type="InterPro" id="IPR023210">
    <property type="entry name" value="NADP_OxRdtase_dom"/>
</dbReference>
<keyword evidence="3" id="KW-1185">Reference proteome</keyword>
<dbReference type="SUPFAM" id="SSF51430">
    <property type="entry name" value="NAD(P)-linked oxidoreductase"/>
    <property type="match status" value="1"/>
</dbReference>
<evidence type="ECO:0000259" key="1">
    <source>
        <dbReference type="Pfam" id="PF00248"/>
    </source>
</evidence>
<dbReference type="KEGG" id="many:MANY_51790"/>
<sequence>MTTGVPNSRSGSIRLPGSGLIISRLGLGFAHAHLLDAATRHALVHRALDLGITHFDTARFYSDGLSEESLGKALAGKRSSVTITSKFGLLPTPLIASMGPAAMPARKVRSLLNKLHLVPYPRRSYAPEVMRRALQASLRALNTDYLDIYHVHEPLSDSAISDDLITELQKAKAAGSIRAVGVSGLAGNIDAVIARYGGAIDVIQSSESGWQGRSWVPDITHSLFADAARTAPGGVLPGDSVRRLLTDALGRRPEGAVVVQTSNTARLAELVEFATG</sequence>
<reference evidence="2 3" key="1">
    <citation type="journal article" date="2019" name="Emerg. Microbes Infect.">
        <title>Comprehensive subspecies identification of 175 nontuberculous mycobacteria species based on 7547 genomic profiles.</title>
        <authorList>
            <person name="Matsumoto Y."/>
            <person name="Kinjo T."/>
            <person name="Motooka D."/>
            <person name="Nabeya D."/>
            <person name="Jung N."/>
            <person name="Uechi K."/>
            <person name="Horii T."/>
            <person name="Iida T."/>
            <person name="Fujita J."/>
            <person name="Nakamura S."/>
        </authorList>
    </citation>
    <scope>NUCLEOTIDE SEQUENCE [LARGE SCALE GENOMIC DNA]</scope>
    <source>
        <strain evidence="2 3">JCM 30275</strain>
    </source>
</reference>
<evidence type="ECO:0000313" key="2">
    <source>
        <dbReference type="EMBL" id="BBZ79842.1"/>
    </source>
</evidence>
<name>A0A6N4WIY9_9MYCO</name>
<dbReference type="Gene3D" id="3.20.20.100">
    <property type="entry name" value="NADP-dependent oxidoreductase domain"/>
    <property type="match status" value="1"/>
</dbReference>
<proteinExistence type="predicted"/>
<dbReference type="InterPro" id="IPR036812">
    <property type="entry name" value="NAD(P)_OxRdtase_dom_sf"/>
</dbReference>
<gene>
    <name evidence="2" type="ORF">MANY_51790</name>
</gene>
<dbReference type="EMBL" id="AP022620">
    <property type="protein sequence ID" value="BBZ79842.1"/>
    <property type="molecule type" value="Genomic_DNA"/>
</dbReference>
<dbReference type="Pfam" id="PF00248">
    <property type="entry name" value="Aldo_ket_red"/>
    <property type="match status" value="1"/>
</dbReference>
<dbReference type="PANTHER" id="PTHR43312">
    <property type="entry name" value="D-THREO-ALDOSE 1-DEHYDROGENASE"/>
    <property type="match status" value="1"/>
</dbReference>
<dbReference type="AlphaFoldDB" id="A0A6N4WIY9"/>
<dbReference type="RefSeq" id="WP_163807166.1">
    <property type="nucleotide sequence ID" value="NZ_AP022620.1"/>
</dbReference>
<feature type="domain" description="NADP-dependent oxidoreductase" evidence="1">
    <location>
        <begin position="25"/>
        <end position="184"/>
    </location>
</feature>